<dbReference type="InterPro" id="IPR010998">
    <property type="entry name" value="Integrase_recombinase_N"/>
</dbReference>
<dbReference type="PANTHER" id="PTHR30629">
    <property type="entry name" value="PROPHAGE INTEGRASE"/>
    <property type="match status" value="1"/>
</dbReference>
<dbReference type="SUPFAM" id="SSF56349">
    <property type="entry name" value="DNA breaking-rejoining enzymes"/>
    <property type="match status" value="1"/>
</dbReference>
<proteinExistence type="inferred from homology"/>
<dbReference type="PROSITE" id="PS51898">
    <property type="entry name" value="TYR_RECOMBINASE"/>
    <property type="match status" value="1"/>
</dbReference>
<dbReference type="HOGENOM" id="CLU_027562_0_0_4"/>
<dbReference type="Gene3D" id="1.10.443.10">
    <property type="entry name" value="Intergrase catalytic core"/>
    <property type="match status" value="1"/>
</dbReference>
<keyword evidence="4" id="KW-0233">DNA recombination</keyword>
<evidence type="ECO:0000256" key="1">
    <source>
        <dbReference type="ARBA" id="ARBA00008857"/>
    </source>
</evidence>
<dbReference type="EMBL" id="CP001674">
    <property type="protein sequence ID" value="ACT50918.1"/>
    <property type="molecule type" value="Genomic_DNA"/>
</dbReference>
<sequence length="406" mass="46595">MAKNLTDLACRKATCEGKTLSKLSDGGGLYLWVYANGAKYWRFRYFIHVEGGKKKEMSLSLGVYPEVSLNDARVEARKYQGLVDNGIDPATAKKAKLLQTKAEAGDTFAEIAREWYRKMMPTWTETHARDIERRIEINLIPFIPQKPIAELEAVDFLKPLEKVQERGATHLSHRLLINIRQVYKYAIAKGKCKYDVTPGLGNALIPHVAKNQPAIRPEELPKLMTDIADYHKLGEMKVQLGLQLMAHVWLRTRELTFGRWDELDYEANLWRVPGERMKMDRDHLIPLTPQVKVILERLRVLARGSEYILPGRNHLTPVSNNTLLYALYRLGYKSRMTGHGFRSVASTILNESGFNADAIERQLAHVPENAVRAAYNRAEYIDERRKMMLWWSEYLDKCTAPKDQAA</sequence>
<dbReference type="InterPro" id="IPR044068">
    <property type="entry name" value="CB"/>
</dbReference>
<evidence type="ECO:0000256" key="3">
    <source>
        <dbReference type="ARBA" id="ARBA00023125"/>
    </source>
</evidence>
<evidence type="ECO:0000313" key="8">
    <source>
        <dbReference type="EMBL" id="ACT50918.1"/>
    </source>
</evidence>
<dbReference type="GO" id="GO:0003677">
    <property type="term" value="F:DNA binding"/>
    <property type="evidence" value="ECO:0007669"/>
    <property type="project" value="UniProtKB-UniRule"/>
</dbReference>
<evidence type="ECO:0000256" key="2">
    <source>
        <dbReference type="ARBA" id="ARBA00022908"/>
    </source>
</evidence>
<evidence type="ECO:0000259" key="7">
    <source>
        <dbReference type="PROSITE" id="PS51900"/>
    </source>
</evidence>
<dbReference type="PROSITE" id="PS51900">
    <property type="entry name" value="CB"/>
    <property type="match status" value="1"/>
</dbReference>
<evidence type="ECO:0000256" key="4">
    <source>
        <dbReference type="ARBA" id="ARBA00023172"/>
    </source>
</evidence>
<reference evidence="8 9" key="2">
    <citation type="journal article" date="2011" name="J. Bacteriol.">
        <title>Genomes of three methylotrophs from a single niche uncover genetic and metabolic divergence of Methylophilaceae.</title>
        <authorList>
            <person name="Lapidus A."/>
            <person name="Clum A."/>
            <person name="Labutti K."/>
            <person name="Kaluzhnaya M.G."/>
            <person name="Lim S."/>
            <person name="Beck D.A."/>
            <person name="Glavina Del Rio T."/>
            <person name="Nolan M."/>
            <person name="Mavromatis K."/>
            <person name="Huntemann M."/>
            <person name="Lucas S."/>
            <person name="Lidstrom M.E."/>
            <person name="Ivanova N."/>
            <person name="Chistoserdova L."/>
        </authorList>
    </citation>
    <scope>NUCLEOTIDE SEQUENCE [LARGE SCALE GENOMIC DNA]</scope>
    <source>
        <strain evidence="8 9">SIP3-4</strain>
    </source>
</reference>
<protein>
    <submittedName>
        <fullName evidence="8">Integrase family protein</fullName>
    </submittedName>
</protein>
<dbReference type="Pfam" id="PF00589">
    <property type="entry name" value="Phage_integrase"/>
    <property type="match status" value="1"/>
</dbReference>
<dbReference type="InterPro" id="IPR050808">
    <property type="entry name" value="Phage_Integrase"/>
</dbReference>
<organism evidence="8 9">
    <name type="scientific">Methylovorus glucosotrophus (strain SIP3-4)</name>
    <dbReference type="NCBI Taxonomy" id="582744"/>
    <lineage>
        <taxon>Bacteria</taxon>
        <taxon>Pseudomonadati</taxon>
        <taxon>Pseudomonadota</taxon>
        <taxon>Betaproteobacteria</taxon>
        <taxon>Nitrosomonadales</taxon>
        <taxon>Methylophilaceae</taxon>
        <taxon>Methylovorus</taxon>
    </lineage>
</organism>
<dbReference type="GO" id="GO:0015074">
    <property type="term" value="P:DNA integration"/>
    <property type="evidence" value="ECO:0007669"/>
    <property type="project" value="UniProtKB-KW"/>
</dbReference>
<evidence type="ECO:0000256" key="5">
    <source>
        <dbReference type="PROSITE-ProRule" id="PRU01248"/>
    </source>
</evidence>
<gene>
    <name evidence="8" type="ordered locus">Msip34_1673</name>
</gene>
<dbReference type="InterPro" id="IPR025166">
    <property type="entry name" value="Integrase_DNA_bind_dom"/>
</dbReference>
<dbReference type="Gene3D" id="3.30.160.390">
    <property type="entry name" value="Integrase, DNA-binding domain"/>
    <property type="match status" value="1"/>
</dbReference>
<evidence type="ECO:0000259" key="6">
    <source>
        <dbReference type="PROSITE" id="PS51898"/>
    </source>
</evidence>
<dbReference type="Proteomes" id="UP000002743">
    <property type="component" value="Chromosome"/>
</dbReference>
<feature type="domain" description="Tyr recombinase" evidence="6">
    <location>
        <begin position="210"/>
        <end position="389"/>
    </location>
</feature>
<dbReference type="InterPro" id="IPR013762">
    <property type="entry name" value="Integrase-like_cat_sf"/>
</dbReference>
<dbReference type="InterPro" id="IPR038488">
    <property type="entry name" value="Integrase_DNA-bd_sf"/>
</dbReference>
<dbReference type="InterPro" id="IPR011010">
    <property type="entry name" value="DNA_brk_join_enz"/>
</dbReference>
<dbReference type="eggNOG" id="COG0582">
    <property type="taxonomic scope" value="Bacteria"/>
</dbReference>
<dbReference type="InterPro" id="IPR002104">
    <property type="entry name" value="Integrase_catalytic"/>
</dbReference>
<name>C6XEE3_METGS</name>
<reference evidence="9" key="1">
    <citation type="submission" date="2009-07" db="EMBL/GenBank/DDBJ databases">
        <title>Complete sequence of chromosome of Methylovorus sp. SIP3-4.</title>
        <authorList>
            <person name="Lucas S."/>
            <person name="Copeland A."/>
            <person name="Lapidus A."/>
            <person name="Glavina del Rio T."/>
            <person name="Tice H."/>
            <person name="Bruce D."/>
            <person name="Goodwin L."/>
            <person name="Pitluck S."/>
            <person name="Clum A."/>
            <person name="Larimer F."/>
            <person name="Land M."/>
            <person name="Hauser L."/>
            <person name="Kyrpides N."/>
            <person name="Mikhailova N."/>
            <person name="Kayluzhnaya M."/>
            <person name="Chistoserdova L."/>
        </authorList>
    </citation>
    <scope>NUCLEOTIDE SEQUENCE [LARGE SCALE GENOMIC DNA]</scope>
    <source>
        <strain evidence="9">SIP3-4</strain>
    </source>
</reference>
<dbReference type="Gene3D" id="1.10.150.130">
    <property type="match status" value="1"/>
</dbReference>
<dbReference type="Pfam" id="PF22022">
    <property type="entry name" value="Phage_int_M"/>
    <property type="match status" value="1"/>
</dbReference>
<dbReference type="OrthoDB" id="9775880at2"/>
<keyword evidence="9" id="KW-1185">Reference proteome</keyword>
<dbReference type="PANTHER" id="PTHR30629:SF2">
    <property type="entry name" value="PROPHAGE INTEGRASE INTS-RELATED"/>
    <property type="match status" value="1"/>
</dbReference>
<keyword evidence="3 5" id="KW-0238">DNA-binding</keyword>
<dbReference type="AlphaFoldDB" id="C6XEE3"/>
<evidence type="ECO:0000313" key="9">
    <source>
        <dbReference type="Proteomes" id="UP000002743"/>
    </source>
</evidence>
<dbReference type="Pfam" id="PF13356">
    <property type="entry name" value="Arm-DNA-bind_3"/>
    <property type="match status" value="1"/>
</dbReference>
<comment type="similarity">
    <text evidence="1">Belongs to the 'phage' integrase family.</text>
</comment>
<dbReference type="GO" id="GO:0006310">
    <property type="term" value="P:DNA recombination"/>
    <property type="evidence" value="ECO:0007669"/>
    <property type="project" value="UniProtKB-KW"/>
</dbReference>
<dbReference type="InterPro" id="IPR053876">
    <property type="entry name" value="Phage_int_M"/>
</dbReference>
<accession>C6XEE3</accession>
<dbReference type="KEGG" id="mei:Msip34_1673"/>
<dbReference type="CDD" id="cd00801">
    <property type="entry name" value="INT_P4_C"/>
    <property type="match status" value="1"/>
</dbReference>
<dbReference type="RefSeq" id="WP_015830333.1">
    <property type="nucleotide sequence ID" value="NC_012969.1"/>
</dbReference>
<feature type="domain" description="Core-binding (CB)" evidence="7">
    <location>
        <begin position="106"/>
        <end position="187"/>
    </location>
</feature>
<keyword evidence="2" id="KW-0229">DNA integration</keyword>